<evidence type="ECO:0000313" key="1">
    <source>
        <dbReference type="EMBL" id="CDW77461.1"/>
    </source>
</evidence>
<protein>
    <submittedName>
        <fullName evidence="1">Uncharacterized protein</fullName>
    </submittedName>
</protein>
<dbReference type="AlphaFoldDB" id="A0A078A6G2"/>
<dbReference type="SUPFAM" id="SSF82171">
    <property type="entry name" value="DPP6 N-terminal domain-like"/>
    <property type="match status" value="1"/>
</dbReference>
<sequence length="645" mass="71399">MVILIKVSCSVLKSMIWLFSVFILKPQMQFPIIYGDGTTNHFSFSVIDHHSSGKLAFAGEGYNTGSGDYGKVYGIFQPSGEYYAFSIYNVGLEIYMVETENGVMNKFTITGSLSGAHITSHGIAIDDNRGIYYIYTDSGWDAYLFKLDGISGALQWRVDNPWSRSYTNGIYLYQGEIWMIGHHYVSSSDRTRLIQLQKFDLSTGSKSFGKKLVLSAQAKDAKWATLTPADNNENSGKYGGCIDSFQLMVTDRYLGTIIFTDFTYDPTIWYLTKPSIPMTCLDSFVGSDSSMKMAVRTIDSLTDTKTYLYVTSNAFTSNSAQLYLVDYVILGASQDQTLINQIYFIDDTNFFYAGNVNVNSYTQAFVSTSDSTFLCDTYSQSSHSSITMTQETIISIFDVGNNGYSSSTAFTMTTMTTSDMDQTQQTSNTHCGHLGFISMITTGINPAPITCYTDTACQVHIDLWTTNPVCSDNPGFAYQFTSTTTATTYTAQLQDNQGIPINILATSADIGPHTLTIKGGLLPGGYQHQNLYSSIQSPYIQVSITVADKCLAEFSTFTPMDMMFSYSVNDNRASLILNPMSYSPSYCATGILYSLRLADLNSIPSFMIFHPGNLTIDIQTNNNDDASIYNLLLEGQFDDIQNTIT</sequence>
<gene>
    <name evidence="1" type="primary">Contig10890.g11638</name>
    <name evidence="1" type="ORF">STYLEM_6422</name>
</gene>
<dbReference type="Proteomes" id="UP000039865">
    <property type="component" value="Unassembled WGS sequence"/>
</dbReference>
<proteinExistence type="predicted"/>
<evidence type="ECO:0000313" key="2">
    <source>
        <dbReference type="Proteomes" id="UP000039865"/>
    </source>
</evidence>
<organism evidence="1 2">
    <name type="scientific">Stylonychia lemnae</name>
    <name type="common">Ciliate</name>
    <dbReference type="NCBI Taxonomy" id="5949"/>
    <lineage>
        <taxon>Eukaryota</taxon>
        <taxon>Sar</taxon>
        <taxon>Alveolata</taxon>
        <taxon>Ciliophora</taxon>
        <taxon>Intramacronucleata</taxon>
        <taxon>Spirotrichea</taxon>
        <taxon>Stichotrichia</taxon>
        <taxon>Sporadotrichida</taxon>
        <taxon>Oxytrichidae</taxon>
        <taxon>Stylonychinae</taxon>
        <taxon>Stylonychia</taxon>
    </lineage>
</organism>
<dbReference type="EMBL" id="CCKQ01006175">
    <property type="protein sequence ID" value="CDW77461.1"/>
    <property type="molecule type" value="Genomic_DNA"/>
</dbReference>
<name>A0A078A6G2_STYLE</name>
<accession>A0A078A6G2</accession>
<dbReference type="InParanoid" id="A0A078A6G2"/>
<reference evidence="1 2" key="1">
    <citation type="submission" date="2014-06" db="EMBL/GenBank/DDBJ databases">
        <authorList>
            <person name="Swart Estienne"/>
        </authorList>
    </citation>
    <scope>NUCLEOTIDE SEQUENCE [LARGE SCALE GENOMIC DNA]</scope>
    <source>
        <strain evidence="1 2">130c</strain>
    </source>
</reference>
<keyword evidence="2" id="KW-1185">Reference proteome</keyword>